<comment type="caution">
    <text evidence="3">The sequence shown here is derived from an EMBL/GenBank/DDBJ whole genome shotgun (WGS) entry which is preliminary data.</text>
</comment>
<feature type="domain" description="Amidohydrolase-related" evidence="2">
    <location>
        <begin position="40"/>
        <end position="314"/>
    </location>
</feature>
<name>A0A9W6CK33_XANFL</name>
<dbReference type="Proteomes" id="UP001245370">
    <property type="component" value="Unassembled WGS sequence"/>
</dbReference>
<dbReference type="GO" id="GO:0050150">
    <property type="term" value="F:o-pyrocatechuate decarboxylase activity"/>
    <property type="evidence" value="ECO:0007669"/>
    <property type="project" value="UniProtKB-EC"/>
</dbReference>
<evidence type="ECO:0000313" key="4">
    <source>
        <dbReference type="EMBL" id="MDR6335507.1"/>
    </source>
</evidence>
<evidence type="ECO:0000313" key="6">
    <source>
        <dbReference type="Proteomes" id="UP001245370"/>
    </source>
</evidence>
<dbReference type="EC" id="4.1.1.46" evidence="4"/>
<evidence type="ECO:0000313" key="3">
    <source>
        <dbReference type="EMBL" id="GLI23936.1"/>
    </source>
</evidence>
<dbReference type="SUPFAM" id="SSF51556">
    <property type="entry name" value="Metallo-dependent hydrolases"/>
    <property type="match status" value="1"/>
</dbReference>
<dbReference type="GO" id="GO:0005829">
    <property type="term" value="C:cytosol"/>
    <property type="evidence" value="ECO:0007669"/>
    <property type="project" value="TreeGrafter"/>
</dbReference>
<dbReference type="GeneID" id="95764392"/>
<organism evidence="3 5">
    <name type="scientific">Xanthobacter flavus</name>
    <dbReference type="NCBI Taxonomy" id="281"/>
    <lineage>
        <taxon>Bacteria</taxon>
        <taxon>Pseudomonadati</taxon>
        <taxon>Pseudomonadota</taxon>
        <taxon>Alphaproteobacteria</taxon>
        <taxon>Hyphomicrobiales</taxon>
        <taxon>Xanthobacteraceae</taxon>
        <taxon>Xanthobacter</taxon>
    </lineage>
</organism>
<sequence length="315" mass="34141">MAAPGPVVAIEEHYLDAEVYAIAGGAGGSLATRMRDLGAQRLREMDEAGVDIQVLSHAPPGLQRVPAAAAADVARRANDRLAEVVAAHPTRFAAFASLPTSAPDHAAEELERTVRELGFKGAMIHGTTDGLFLDDARFWPILERAEALDVPLYIHPALPMAAVRQAYMGKYAETHPTFATAAWGFTIETGTHAMRLVLSGALEAFPRLQLILGHLGEGIPFLMSRIDEALSRDTPTKAFRKLFTDHFHVTTSGFFSDPALACCIAEMGVDRILFSIDWPFVENAPGVDWLRKFELGDADKAKIFGGNAKRLLKLA</sequence>
<dbReference type="InterPro" id="IPR032466">
    <property type="entry name" value="Metal_Hydrolase"/>
</dbReference>
<proteinExistence type="predicted"/>
<dbReference type="GO" id="GO:0016787">
    <property type="term" value="F:hydrolase activity"/>
    <property type="evidence" value="ECO:0007669"/>
    <property type="project" value="InterPro"/>
</dbReference>
<dbReference type="GO" id="GO:0019748">
    <property type="term" value="P:secondary metabolic process"/>
    <property type="evidence" value="ECO:0007669"/>
    <property type="project" value="TreeGrafter"/>
</dbReference>
<reference evidence="3" key="1">
    <citation type="submission" date="2022-12" db="EMBL/GenBank/DDBJ databases">
        <title>Reference genome sequencing for broad-spectrum identification of bacterial and archaeal isolates by mass spectrometry.</title>
        <authorList>
            <person name="Sekiguchi Y."/>
            <person name="Tourlousse D.M."/>
        </authorList>
    </citation>
    <scope>NUCLEOTIDE SEQUENCE</scope>
    <source>
        <strain evidence="3">301</strain>
    </source>
</reference>
<dbReference type="PANTHER" id="PTHR21240:SF30">
    <property type="entry name" value="AMIDOHYDROLASE-RELATED DOMAIN-CONTAINING PROTEIN-RELATED"/>
    <property type="match status" value="1"/>
</dbReference>
<dbReference type="AlphaFoldDB" id="A0A9W6CK33"/>
<dbReference type="RefSeq" id="WP_281808772.1">
    <property type="nucleotide sequence ID" value="NZ_BSDO01000006.1"/>
</dbReference>
<evidence type="ECO:0000259" key="2">
    <source>
        <dbReference type="Pfam" id="PF04909"/>
    </source>
</evidence>
<dbReference type="EMBL" id="BSDO01000006">
    <property type="protein sequence ID" value="GLI23936.1"/>
    <property type="molecule type" value="Genomic_DNA"/>
</dbReference>
<dbReference type="InterPro" id="IPR032465">
    <property type="entry name" value="ACMSD"/>
</dbReference>
<dbReference type="EMBL" id="JAVDPY010000007">
    <property type="protein sequence ID" value="MDR6335507.1"/>
    <property type="molecule type" value="Genomic_DNA"/>
</dbReference>
<keyword evidence="1 4" id="KW-0456">Lyase</keyword>
<dbReference type="InterPro" id="IPR006680">
    <property type="entry name" value="Amidohydro-rel"/>
</dbReference>
<keyword evidence="6" id="KW-1185">Reference proteome</keyword>
<dbReference type="Pfam" id="PF04909">
    <property type="entry name" value="Amidohydro_2"/>
    <property type="match status" value="1"/>
</dbReference>
<dbReference type="Gene3D" id="3.20.20.140">
    <property type="entry name" value="Metal-dependent hydrolases"/>
    <property type="match status" value="1"/>
</dbReference>
<dbReference type="PANTHER" id="PTHR21240">
    <property type="entry name" value="2-AMINO-3-CARBOXYLMUCONATE-6-SEMIALDEHYDE DECARBOXYLASE"/>
    <property type="match status" value="1"/>
</dbReference>
<reference evidence="4 6" key="2">
    <citation type="submission" date="2023-07" db="EMBL/GenBank/DDBJ databases">
        <title>Genomic Encyclopedia of Type Strains, Phase IV (KMG-IV): sequencing the most valuable type-strain genomes for metagenomic binning, comparative biology and taxonomic classification.</title>
        <authorList>
            <person name="Goeker M."/>
        </authorList>
    </citation>
    <scope>NUCLEOTIDE SEQUENCE [LARGE SCALE GENOMIC DNA]</scope>
    <source>
        <strain evidence="4 6">DSM 338</strain>
    </source>
</reference>
<accession>A0A9W6CK33</accession>
<evidence type="ECO:0000313" key="5">
    <source>
        <dbReference type="Proteomes" id="UP001144397"/>
    </source>
</evidence>
<protein>
    <submittedName>
        <fullName evidence="4">2,3-dihydroxybenzoate decarboxylase</fullName>
        <ecNumber evidence="4">4.1.1.46</ecNumber>
    </submittedName>
    <submittedName>
        <fullName evidence="3">Amidohydrolase</fullName>
    </submittedName>
</protein>
<evidence type="ECO:0000256" key="1">
    <source>
        <dbReference type="ARBA" id="ARBA00023239"/>
    </source>
</evidence>
<dbReference type="Proteomes" id="UP001144397">
    <property type="component" value="Unassembled WGS sequence"/>
</dbReference>
<gene>
    <name evidence="4" type="ORF">GGQ86_004002</name>
    <name evidence="3" type="ORF">XFLAVUS301_36100</name>
</gene>